<dbReference type="Proteomes" id="UP000034290">
    <property type="component" value="Unassembled WGS sequence"/>
</dbReference>
<dbReference type="CDD" id="cd06171">
    <property type="entry name" value="Sigma70_r4"/>
    <property type="match status" value="1"/>
</dbReference>
<dbReference type="InterPro" id="IPR013324">
    <property type="entry name" value="RNA_pol_sigma_r3/r4-like"/>
</dbReference>
<dbReference type="InterPro" id="IPR013325">
    <property type="entry name" value="RNA_pol_sigma_r2"/>
</dbReference>
<dbReference type="InterPro" id="IPR036388">
    <property type="entry name" value="WH-like_DNA-bd_sf"/>
</dbReference>
<sequence>MATNRLEAQFLRAYDELADPIFRYCYFRLFDRERARELMQETFLRTWQRLTLGEEIKELRAYLYRTAYHLIVDEAMKKKALSLDALQDAGFQPSADEGKTHEHRIELALIERYIDRLEPEERDLILLRYVNGLPPKEVAKILGVTPNVASVRIHRALKKLKALLPV</sequence>
<dbReference type="NCBIfam" id="TIGR02937">
    <property type="entry name" value="sigma70-ECF"/>
    <property type="match status" value="1"/>
</dbReference>
<accession>A0A0G2ASN3</accession>
<evidence type="ECO:0000256" key="2">
    <source>
        <dbReference type="ARBA" id="ARBA00023015"/>
    </source>
</evidence>
<dbReference type="InterPro" id="IPR007627">
    <property type="entry name" value="RNA_pol_sigma70_r2"/>
</dbReference>
<comment type="similarity">
    <text evidence="1">Belongs to the sigma-70 factor family. ECF subfamily.</text>
</comment>
<comment type="caution">
    <text evidence="8">The sequence shown here is derived from an EMBL/GenBank/DDBJ whole genome shotgun (WGS) entry which is preliminary data.</text>
</comment>
<dbReference type="PANTHER" id="PTHR43133:SF8">
    <property type="entry name" value="RNA POLYMERASE SIGMA FACTOR HI_1459-RELATED"/>
    <property type="match status" value="1"/>
</dbReference>
<protein>
    <recommendedName>
        <fullName evidence="10">RNA polymerase, sigma-24 subunit, ECF subfamily</fullName>
    </recommendedName>
</protein>
<evidence type="ECO:0000256" key="4">
    <source>
        <dbReference type="ARBA" id="ARBA00023125"/>
    </source>
</evidence>
<dbReference type="SUPFAM" id="SSF88659">
    <property type="entry name" value="Sigma3 and sigma4 domains of RNA polymerase sigma factors"/>
    <property type="match status" value="1"/>
</dbReference>
<evidence type="ECO:0000256" key="3">
    <source>
        <dbReference type="ARBA" id="ARBA00023082"/>
    </source>
</evidence>
<gene>
    <name evidence="8" type="ORF">UY81_C0036G0002</name>
</gene>
<keyword evidence="5" id="KW-0804">Transcription</keyword>
<reference evidence="8 9" key="1">
    <citation type="journal article" date="2015" name="Nature">
        <title>rRNA introns, odd ribosomes, and small enigmatic genomes across a large radiation of phyla.</title>
        <authorList>
            <person name="Brown C.T."/>
            <person name="Hug L.A."/>
            <person name="Thomas B.C."/>
            <person name="Sharon I."/>
            <person name="Castelle C.J."/>
            <person name="Singh A."/>
            <person name="Wilkins M.J."/>
            <person name="Williams K.H."/>
            <person name="Banfield J.F."/>
        </authorList>
    </citation>
    <scope>NUCLEOTIDE SEQUENCE [LARGE SCALE GENOMIC DNA]</scope>
</reference>
<evidence type="ECO:0000259" key="6">
    <source>
        <dbReference type="Pfam" id="PF04542"/>
    </source>
</evidence>
<dbReference type="InterPro" id="IPR014284">
    <property type="entry name" value="RNA_pol_sigma-70_dom"/>
</dbReference>
<organism evidence="8 9">
    <name type="scientific">Candidatus Giovannonibacteria bacterium GW2011_GWA2_53_7</name>
    <dbReference type="NCBI Taxonomy" id="1618650"/>
    <lineage>
        <taxon>Bacteria</taxon>
        <taxon>Candidatus Giovannoniibacteriota</taxon>
    </lineage>
</organism>
<evidence type="ECO:0000313" key="9">
    <source>
        <dbReference type="Proteomes" id="UP000034290"/>
    </source>
</evidence>
<proteinExistence type="inferred from homology"/>
<evidence type="ECO:0000259" key="7">
    <source>
        <dbReference type="Pfam" id="PF08281"/>
    </source>
</evidence>
<dbReference type="Gene3D" id="1.10.10.10">
    <property type="entry name" value="Winged helix-like DNA-binding domain superfamily/Winged helix DNA-binding domain"/>
    <property type="match status" value="1"/>
</dbReference>
<dbReference type="Pfam" id="PF04542">
    <property type="entry name" value="Sigma70_r2"/>
    <property type="match status" value="1"/>
</dbReference>
<evidence type="ECO:0000256" key="1">
    <source>
        <dbReference type="ARBA" id="ARBA00010641"/>
    </source>
</evidence>
<keyword evidence="2" id="KW-0805">Transcription regulation</keyword>
<dbReference type="Gene3D" id="1.10.1740.10">
    <property type="match status" value="1"/>
</dbReference>
<evidence type="ECO:0000313" key="8">
    <source>
        <dbReference type="EMBL" id="KKW35839.1"/>
    </source>
</evidence>
<dbReference type="PANTHER" id="PTHR43133">
    <property type="entry name" value="RNA POLYMERASE ECF-TYPE SIGMA FACTO"/>
    <property type="match status" value="1"/>
</dbReference>
<dbReference type="EMBL" id="LCRM01000036">
    <property type="protein sequence ID" value="KKW35839.1"/>
    <property type="molecule type" value="Genomic_DNA"/>
</dbReference>
<evidence type="ECO:0000256" key="5">
    <source>
        <dbReference type="ARBA" id="ARBA00023163"/>
    </source>
</evidence>
<dbReference type="GO" id="GO:0016987">
    <property type="term" value="F:sigma factor activity"/>
    <property type="evidence" value="ECO:0007669"/>
    <property type="project" value="UniProtKB-KW"/>
</dbReference>
<dbReference type="Pfam" id="PF08281">
    <property type="entry name" value="Sigma70_r4_2"/>
    <property type="match status" value="1"/>
</dbReference>
<name>A0A0G2ASN3_9BACT</name>
<keyword evidence="3" id="KW-0731">Sigma factor</keyword>
<keyword evidence="4" id="KW-0238">DNA-binding</keyword>
<dbReference type="InterPro" id="IPR039425">
    <property type="entry name" value="RNA_pol_sigma-70-like"/>
</dbReference>
<feature type="domain" description="RNA polymerase sigma factor 70 region 4 type 2" evidence="7">
    <location>
        <begin position="109"/>
        <end position="160"/>
    </location>
</feature>
<dbReference type="InterPro" id="IPR013249">
    <property type="entry name" value="RNA_pol_sigma70_r4_t2"/>
</dbReference>
<dbReference type="SUPFAM" id="SSF88946">
    <property type="entry name" value="Sigma2 domain of RNA polymerase sigma factors"/>
    <property type="match status" value="1"/>
</dbReference>
<dbReference type="GO" id="GO:0003677">
    <property type="term" value="F:DNA binding"/>
    <property type="evidence" value="ECO:0007669"/>
    <property type="project" value="UniProtKB-KW"/>
</dbReference>
<evidence type="ECO:0008006" key="10">
    <source>
        <dbReference type="Google" id="ProtNLM"/>
    </source>
</evidence>
<dbReference type="GO" id="GO:0006352">
    <property type="term" value="P:DNA-templated transcription initiation"/>
    <property type="evidence" value="ECO:0007669"/>
    <property type="project" value="InterPro"/>
</dbReference>
<feature type="domain" description="RNA polymerase sigma-70 region 2" evidence="6">
    <location>
        <begin position="14"/>
        <end position="79"/>
    </location>
</feature>
<dbReference type="AlphaFoldDB" id="A0A0G2ASN3"/>